<dbReference type="InterPro" id="IPR050280">
    <property type="entry name" value="OMP_Chaperone_SurA"/>
</dbReference>
<dbReference type="PANTHER" id="PTHR47637">
    <property type="entry name" value="CHAPERONE SURA"/>
    <property type="match status" value="1"/>
</dbReference>
<dbReference type="Gene3D" id="1.10.4030.10">
    <property type="entry name" value="Porin chaperone SurA, peptide-binding domain"/>
    <property type="match status" value="1"/>
</dbReference>
<dbReference type="Gene3D" id="3.10.50.40">
    <property type="match status" value="1"/>
</dbReference>
<evidence type="ECO:0000259" key="6">
    <source>
        <dbReference type="PROSITE" id="PS50198"/>
    </source>
</evidence>
<evidence type="ECO:0000313" key="7">
    <source>
        <dbReference type="EMBL" id="MFD2175101.1"/>
    </source>
</evidence>
<dbReference type="PANTHER" id="PTHR47637:SF1">
    <property type="entry name" value="CHAPERONE SURA"/>
    <property type="match status" value="1"/>
</dbReference>
<keyword evidence="5" id="KW-0697">Rotamase</keyword>
<comment type="caution">
    <text evidence="7">The sequence shown here is derived from an EMBL/GenBank/DDBJ whole genome shotgun (WGS) entry which is preliminary data.</text>
</comment>
<dbReference type="InterPro" id="IPR027304">
    <property type="entry name" value="Trigger_fact/SurA_dom_sf"/>
</dbReference>
<protein>
    <recommendedName>
        <fullName evidence="1">Parvulin-like PPIase</fullName>
    </recommendedName>
    <alternativeName>
        <fullName evidence="3">Peptidyl-prolyl cis-trans isomerase plp</fullName>
    </alternativeName>
    <alternativeName>
        <fullName evidence="4">Rotamase plp</fullName>
    </alternativeName>
</protein>
<keyword evidence="8" id="KW-1185">Reference proteome</keyword>
<reference evidence="8" key="1">
    <citation type="journal article" date="2019" name="Int. J. Syst. Evol. Microbiol.">
        <title>The Global Catalogue of Microorganisms (GCM) 10K type strain sequencing project: providing services to taxonomists for standard genome sequencing and annotation.</title>
        <authorList>
            <consortium name="The Broad Institute Genomics Platform"/>
            <consortium name="The Broad Institute Genome Sequencing Center for Infectious Disease"/>
            <person name="Wu L."/>
            <person name="Ma J."/>
        </authorList>
    </citation>
    <scope>NUCLEOTIDE SEQUENCE [LARGE SCALE GENOMIC DNA]</scope>
    <source>
        <strain evidence="8">CCUG 55131</strain>
    </source>
</reference>
<evidence type="ECO:0000256" key="1">
    <source>
        <dbReference type="ARBA" id="ARBA00018370"/>
    </source>
</evidence>
<dbReference type="SUPFAM" id="SSF54534">
    <property type="entry name" value="FKBP-like"/>
    <property type="match status" value="1"/>
</dbReference>
<evidence type="ECO:0000256" key="2">
    <source>
        <dbReference type="ARBA" id="ARBA00022729"/>
    </source>
</evidence>
<proteinExistence type="predicted"/>
<keyword evidence="5 7" id="KW-0413">Isomerase</keyword>
<dbReference type="InterPro" id="IPR046357">
    <property type="entry name" value="PPIase_dom_sf"/>
</dbReference>
<dbReference type="EMBL" id="JBHUIX010000013">
    <property type="protein sequence ID" value="MFD2175101.1"/>
    <property type="molecule type" value="Genomic_DNA"/>
</dbReference>
<dbReference type="Pfam" id="PF00639">
    <property type="entry name" value="Rotamase"/>
    <property type="match status" value="1"/>
</dbReference>
<evidence type="ECO:0000313" key="8">
    <source>
        <dbReference type="Proteomes" id="UP001597413"/>
    </source>
</evidence>
<dbReference type="GO" id="GO:0016853">
    <property type="term" value="F:isomerase activity"/>
    <property type="evidence" value="ECO:0007669"/>
    <property type="project" value="UniProtKB-KW"/>
</dbReference>
<evidence type="ECO:0000256" key="3">
    <source>
        <dbReference type="ARBA" id="ARBA00030642"/>
    </source>
</evidence>
<dbReference type="InterPro" id="IPR000297">
    <property type="entry name" value="PPIase_PpiC"/>
</dbReference>
<name>A0ABW5AB97_9RHOB</name>
<evidence type="ECO:0000256" key="5">
    <source>
        <dbReference type="PROSITE-ProRule" id="PRU00278"/>
    </source>
</evidence>
<keyword evidence="2" id="KW-0732">Signal</keyword>
<feature type="domain" description="PpiC" evidence="6">
    <location>
        <begin position="176"/>
        <end position="272"/>
    </location>
</feature>
<dbReference type="RefSeq" id="WP_377391274.1">
    <property type="nucleotide sequence ID" value="NZ_JBHUIX010000013.1"/>
</dbReference>
<organism evidence="7 8">
    <name type="scientific">Rhodobacter lacus</name>
    <dbReference type="NCBI Taxonomy" id="1641972"/>
    <lineage>
        <taxon>Bacteria</taxon>
        <taxon>Pseudomonadati</taxon>
        <taxon>Pseudomonadota</taxon>
        <taxon>Alphaproteobacteria</taxon>
        <taxon>Rhodobacterales</taxon>
        <taxon>Rhodobacter group</taxon>
        <taxon>Rhodobacter</taxon>
    </lineage>
</organism>
<gene>
    <name evidence="7" type="ORF">ACFSM0_13475</name>
</gene>
<sequence length="421" mass="44489">MTRHFSSLLAPRLAALIVLSLVMVLGLIGLPARAQSGSPFAPVIIVNDMAITGYEVAQRQKFMELLGATGDVRKLAEDALIEDRLRQWKARQDGVSLNEQAVTDGMAEFASRANLSAEDFVKALGENGVDAQTYRDFVSAGVIWREVVKANFVGRVTVSDADVDRALRLVTPRAERAKVLLSEVVVRIGGGGEAEAMAKARRASVARTEAEFAQVARDLSSAPSATKGGRLDWMPIEALPVEVRSAVANLRPGRTTAPLSTPGAVAVFFMRGFDEGGDVAPSARAVDYATLTLGATGSAESAALAAKVAANAHRCDDLYTVARGLPADRLVRVEDARAGAVPADIGAVLPQLDLGETAVLRRGGTDVLVMLCERGRALNADLGETGPSRDAARNELINARINTMSDQLLASLKAAAVIVRK</sequence>
<dbReference type="Proteomes" id="UP001597413">
    <property type="component" value="Unassembled WGS sequence"/>
</dbReference>
<evidence type="ECO:0000256" key="4">
    <source>
        <dbReference type="ARBA" id="ARBA00031484"/>
    </source>
</evidence>
<dbReference type="SUPFAM" id="SSF109998">
    <property type="entry name" value="Triger factor/SurA peptide-binding domain-like"/>
    <property type="match status" value="1"/>
</dbReference>
<dbReference type="PROSITE" id="PS50198">
    <property type="entry name" value="PPIC_PPIASE_2"/>
    <property type="match status" value="1"/>
</dbReference>
<accession>A0ABW5AB97</accession>